<comment type="cofactor">
    <cofactor evidence="1">
        <name>pyridoxal 5'-phosphate</name>
        <dbReference type="ChEBI" id="CHEBI:597326"/>
    </cofactor>
</comment>
<evidence type="ECO:0000256" key="3">
    <source>
        <dbReference type="ARBA" id="ARBA00022679"/>
    </source>
</evidence>
<organism evidence="5 6">
    <name type="scientific">Arcobacter roscoffensis</name>
    <dbReference type="NCBI Taxonomy" id="2961520"/>
    <lineage>
        <taxon>Bacteria</taxon>
        <taxon>Pseudomonadati</taxon>
        <taxon>Campylobacterota</taxon>
        <taxon>Epsilonproteobacteria</taxon>
        <taxon>Campylobacterales</taxon>
        <taxon>Arcobacteraceae</taxon>
        <taxon>Arcobacter</taxon>
    </lineage>
</organism>
<evidence type="ECO:0000256" key="1">
    <source>
        <dbReference type="ARBA" id="ARBA00001933"/>
    </source>
</evidence>
<keyword evidence="3 5" id="KW-0808">Transferase</keyword>
<dbReference type="InterPro" id="IPR050881">
    <property type="entry name" value="LL-DAP_aminotransferase"/>
</dbReference>
<dbReference type="Gene3D" id="3.90.1150.10">
    <property type="entry name" value="Aspartate Aminotransferase, domain 1"/>
    <property type="match status" value="1"/>
</dbReference>
<accession>A0ABY5E206</accession>
<dbReference type="PANTHER" id="PTHR42832:SF3">
    <property type="entry name" value="L-GLUTAMINE--4-(METHYLSULFANYL)-2-OXOBUTANOATE AMINOTRANSFERASE"/>
    <property type="match status" value="1"/>
</dbReference>
<sequence>MNFEKYPFERLNELLADVVPNEEYELSALTIGEPKFETPGFIQKTLKETTASLKKYPASGGLPELKQAMVNFVKERFNVDIKQSEVIPTFGTREALFNFPQFALFDKKDPVIAFTNPFYQIYEGAAIASRAEVIHIDLTKENDFKAQLSDEELKRCDLVILNYPNNPTSAEMTKEELGLWVKKALEFDFILINDECYSEIYFDEDDKPASLLEASIEVGNTSFKNVLVMNSISKRSSAPGLRSGFVAGDEEILKAYMKYRTYVGCASPVPLQITAAVAWNNKEHVDEFRAVYKENFQLAKEILGINPPKATFYIWLEVKDELEFTKELYKQKHIKVLPGSFLGRNGIGKGYVRIALVENAQKTKEVLTRLKDFIDGQK</sequence>
<dbReference type="GO" id="GO:0009016">
    <property type="term" value="F:succinyldiaminopimelate transaminase activity"/>
    <property type="evidence" value="ECO:0007669"/>
    <property type="project" value="UniProtKB-EC"/>
</dbReference>
<dbReference type="EC" id="2.6.1.17" evidence="5"/>
<evidence type="ECO:0000259" key="4">
    <source>
        <dbReference type="Pfam" id="PF00155"/>
    </source>
</evidence>
<dbReference type="PANTHER" id="PTHR42832">
    <property type="entry name" value="AMINO ACID AMINOTRANSFERASE"/>
    <property type="match status" value="1"/>
</dbReference>
<keyword evidence="6" id="KW-1185">Reference proteome</keyword>
<evidence type="ECO:0000313" key="5">
    <source>
        <dbReference type="EMBL" id="UTJ06224.1"/>
    </source>
</evidence>
<dbReference type="CDD" id="cd00609">
    <property type="entry name" value="AAT_like"/>
    <property type="match status" value="1"/>
</dbReference>
<dbReference type="Proteomes" id="UP001060012">
    <property type="component" value="Chromosome"/>
</dbReference>
<dbReference type="InterPro" id="IPR004839">
    <property type="entry name" value="Aminotransferase_I/II_large"/>
</dbReference>
<evidence type="ECO:0000256" key="2">
    <source>
        <dbReference type="ARBA" id="ARBA00022576"/>
    </source>
</evidence>
<dbReference type="InterPro" id="IPR015421">
    <property type="entry name" value="PyrdxlP-dep_Trfase_major"/>
</dbReference>
<dbReference type="SUPFAM" id="SSF53383">
    <property type="entry name" value="PLP-dependent transferases"/>
    <property type="match status" value="1"/>
</dbReference>
<dbReference type="Pfam" id="PF00155">
    <property type="entry name" value="Aminotran_1_2"/>
    <property type="match status" value="1"/>
</dbReference>
<evidence type="ECO:0000313" key="6">
    <source>
        <dbReference type="Proteomes" id="UP001060012"/>
    </source>
</evidence>
<name>A0ABY5E206_9BACT</name>
<dbReference type="NCBIfam" id="NF004494">
    <property type="entry name" value="PRK05839.1"/>
    <property type="match status" value="1"/>
</dbReference>
<keyword evidence="2 5" id="KW-0032">Aminotransferase</keyword>
<feature type="domain" description="Aminotransferase class I/classII large" evidence="4">
    <location>
        <begin position="29"/>
        <end position="369"/>
    </location>
</feature>
<gene>
    <name evidence="5" type="ORF">NJU99_13365</name>
</gene>
<dbReference type="RefSeq" id="WP_254576404.1">
    <property type="nucleotide sequence ID" value="NZ_CP100595.1"/>
</dbReference>
<reference evidence="5" key="1">
    <citation type="submission" date="2022-07" db="EMBL/GenBank/DDBJ databases">
        <title>Arcobacter roscoffensis sp. nov., a marine bacterium isolated from coastal seawater collected from Roscoff, France.</title>
        <authorList>
            <person name="Pascual J."/>
            <person name="Lepeaux C."/>
            <person name="Methner A."/>
            <person name="Overmann J."/>
        </authorList>
    </citation>
    <scope>NUCLEOTIDE SEQUENCE</scope>
    <source>
        <strain evidence="5">ARW1-2F2</strain>
    </source>
</reference>
<dbReference type="InterPro" id="IPR015424">
    <property type="entry name" value="PyrdxlP-dep_Trfase"/>
</dbReference>
<protein>
    <submittedName>
        <fullName evidence="5">Succinyldiaminopimelate transaminase</fullName>
        <ecNumber evidence="5">2.6.1.17</ecNumber>
    </submittedName>
</protein>
<dbReference type="InterPro" id="IPR015422">
    <property type="entry name" value="PyrdxlP-dep_Trfase_small"/>
</dbReference>
<dbReference type="EMBL" id="CP100595">
    <property type="protein sequence ID" value="UTJ06224.1"/>
    <property type="molecule type" value="Genomic_DNA"/>
</dbReference>
<dbReference type="Gene3D" id="3.40.640.10">
    <property type="entry name" value="Type I PLP-dependent aspartate aminotransferase-like (Major domain)"/>
    <property type="match status" value="1"/>
</dbReference>
<proteinExistence type="predicted"/>